<protein>
    <submittedName>
        <fullName evidence="1">Uncharacterized protein</fullName>
    </submittedName>
</protein>
<gene>
    <name evidence="1" type="ORF">FOA43_003921</name>
</gene>
<dbReference type="RefSeq" id="XP_038780097.1">
    <property type="nucleotide sequence ID" value="XM_038924169.1"/>
</dbReference>
<sequence>MFTGLPRLAKVYLPKAGISSRRALWKETTYYSRCTVSFGRMLATTGPIPDQKMNGFLKRLQQNPEIIVQLKKINQLMVSKNLVPKPEEMVDQNVRDAVSELGKSMAKSGLELTADDVKMLTQFMQENTYNDIGGKKDDDEGKKD</sequence>
<name>A0A875S9N0_EENNA</name>
<proteinExistence type="predicted"/>
<organism evidence="1 2">
    <name type="scientific">Eeniella nana</name>
    <name type="common">Yeast</name>
    <name type="synonym">Brettanomyces nanus</name>
    <dbReference type="NCBI Taxonomy" id="13502"/>
    <lineage>
        <taxon>Eukaryota</taxon>
        <taxon>Fungi</taxon>
        <taxon>Dikarya</taxon>
        <taxon>Ascomycota</taxon>
        <taxon>Saccharomycotina</taxon>
        <taxon>Pichiomycetes</taxon>
        <taxon>Pichiales</taxon>
        <taxon>Pichiaceae</taxon>
        <taxon>Brettanomyces</taxon>
    </lineage>
</organism>
<dbReference type="OrthoDB" id="10008801at2759"/>
<dbReference type="KEGG" id="bnn:FOA43_003921"/>
<dbReference type="GeneID" id="62197321"/>
<evidence type="ECO:0000313" key="2">
    <source>
        <dbReference type="Proteomes" id="UP000662931"/>
    </source>
</evidence>
<dbReference type="EMBL" id="CP064815">
    <property type="protein sequence ID" value="QPG76532.1"/>
    <property type="molecule type" value="Genomic_DNA"/>
</dbReference>
<dbReference type="AlphaFoldDB" id="A0A875S9N0"/>
<evidence type="ECO:0000313" key="1">
    <source>
        <dbReference type="EMBL" id="QPG76532.1"/>
    </source>
</evidence>
<accession>A0A875S9N0</accession>
<dbReference type="Proteomes" id="UP000662931">
    <property type="component" value="Chromosome 4"/>
</dbReference>
<reference evidence="1" key="1">
    <citation type="submission" date="2020-10" db="EMBL/GenBank/DDBJ databases">
        <authorList>
            <person name="Roach M.J.R."/>
        </authorList>
    </citation>
    <scope>NUCLEOTIDE SEQUENCE</scope>
    <source>
        <strain evidence="1">CBS 1945</strain>
    </source>
</reference>
<keyword evidence="2" id="KW-1185">Reference proteome</keyword>